<evidence type="ECO:0008006" key="4">
    <source>
        <dbReference type="Google" id="ProtNLM"/>
    </source>
</evidence>
<evidence type="ECO:0000256" key="1">
    <source>
        <dbReference type="ARBA" id="ARBA00023254"/>
    </source>
</evidence>
<dbReference type="GO" id="GO:0051321">
    <property type="term" value="P:meiotic cell cycle"/>
    <property type="evidence" value="ECO:0007669"/>
    <property type="project" value="UniProtKB-KW"/>
</dbReference>
<keyword evidence="1" id="KW-0469">Meiosis</keyword>
<dbReference type="AlphaFoldDB" id="A0A6A6D4C1"/>
<dbReference type="GeneID" id="54568524"/>
<protein>
    <recommendedName>
        <fullName evidence="4">Protein ZIP4 homolog</fullName>
    </recommendedName>
</protein>
<dbReference type="InterPro" id="IPR013940">
    <property type="entry name" value="Spo22/ZIP4/TEX11"/>
</dbReference>
<dbReference type="InterPro" id="IPR039057">
    <property type="entry name" value="Spo22/ZIP4"/>
</dbReference>
<evidence type="ECO:0000313" key="2">
    <source>
        <dbReference type="EMBL" id="KAF2172979.1"/>
    </source>
</evidence>
<gene>
    <name evidence="2" type="ORF">M409DRAFT_62617</name>
</gene>
<dbReference type="PANTHER" id="PTHR40375:SF2">
    <property type="entry name" value="SPORULATION-SPECIFIC PROTEIN 22"/>
    <property type="match status" value="1"/>
</dbReference>
<dbReference type="PANTHER" id="PTHR40375">
    <property type="entry name" value="SPORULATION-SPECIFIC PROTEIN 22"/>
    <property type="match status" value="1"/>
</dbReference>
<dbReference type="OrthoDB" id="65716at2759"/>
<dbReference type="Pfam" id="PF08631">
    <property type="entry name" value="SPO22"/>
    <property type="match status" value="1"/>
</dbReference>
<dbReference type="EMBL" id="ML993580">
    <property type="protein sequence ID" value="KAF2172979.1"/>
    <property type="molecule type" value="Genomic_DNA"/>
</dbReference>
<sequence>MSRLKMPQKKEAMDKLVQDISDFATRLHDLLNNRQLLSAEISRELEKYTKQLPLSSNVPDKQVRTLDALGTELWNVSAGLVHNDIQRDPRPKATDPVHQAALIRAFAFLLLDTADPTQSSKKKSEDVQTRIITVALRATRLCLDKNELDLAMRVLERCSQRIPDERDEDTLLQMAMDPSEDRQTFETSIKDLRSEFYLLRLLHSWKSARLDLAEHYLAKVKLSRTSPTSNLAVKAADLFYEIARSLSKLSKPDDAVKWFERAWGVSDQVSPDHLSQEGAELLMSIGVSFADVLLSSQQPSHQKRACEIASKLEQTHGLSNRLTIPILKFQILANERRVDPDNMTTILLHIVKLAVLTEENFNMIMKTMRKACEKSCTTALHALRMFISTRLLPDVEHNQHSKSASQGWLEKASVAYILFHTRLPNFALATSLDDLQDLFDTFSSAVPSPFTAKATHAAQTLMWKAIGQSTLSHTFRWCQLLRHPLFENAGYVNKARIGRKLMCIAIDEGSVAAAREAFYQMPETARNDGPSRLLAFRTALISRDDDFAMESLQVIAKTVAKDPTFLYACVLESQQHGMDHMTLATLQAILGQKPAGIQMPALLRCAARLAVSRVNDERYSSDDTALEAVKTFETASHHIHDLRQLAKTQWTAEVQWWSKNSYNFALRHCKKMPPDYTIRILDVCAVFTECYSTDVEQRQQSDLRQRRSLCSFLSTTALIVMGRSGEVGSEHTNQCFLHAQDQITKFKSLQAEVGDKDVGQESTARTFAMLKFEVECILHLQQWDRLNDTLRECLEVRSVERWDALADLIIIMHEHLDASTRDSHFEMINQVLQRVINDTWKKQKEIVKVARWVRFTFTLCLNHVQGNFSLRLLEQAATMAENGYRGKHEHYPESELQWLATTSFNRGVDVLVEEENETDAFRWMNTALALAKWSQDSGSLHAILTSKEEAAEQHVRDREMQT</sequence>
<dbReference type="Proteomes" id="UP000799537">
    <property type="component" value="Unassembled WGS sequence"/>
</dbReference>
<keyword evidence="3" id="KW-1185">Reference proteome</keyword>
<dbReference type="RefSeq" id="XP_033673868.1">
    <property type="nucleotide sequence ID" value="XM_033815252.1"/>
</dbReference>
<reference evidence="2" key="1">
    <citation type="journal article" date="2020" name="Stud. Mycol.">
        <title>101 Dothideomycetes genomes: a test case for predicting lifestyles and emergence of pathogens.</title>
        <authorList>
            <person name="Haridas S."/>
            <person name="Albert R."/>
            <person name="Binder M."/>
            <person name="Bloem J."/>
            <person name="Labutti K."/>
            <person name="Salamov A."/>
            <person name="Andreopoulos B."/>
            <person name="Baker S."/>
            <person name="Barry K."/>
            <person name="Bills G."/>
            <person name="Bluhm B."/>
            <person name="Cannon C."/>
            <person name="Castanera R."/>
            <person name="Culley D."/>
            <person name="Daum C."/>
            <person name="Ezra D."/>
            <person name="Gonzalez J."/>
            <person name="Henrissat B."/>
            <person name="Kuo A."/>
            <person name="Liang C."/>
            <person name="Lipzen A."/>
            <person name="Lutzoni F."/>
            <person name="Magnuson J."/>
            <person name="Mondo S."/>
            <person name="Nolan M."/>
            <person name="Ohm R."/>
            <person name="Pangilinan J."/>
            <person name="Park H.-J."/>
            <person name="Ramirez L."/>
            <person name="Alfaro M."/>
            <person name="Sun H."/>
            <person name="Tritt A."/>
            <person name="Yoshinaga Y."/>
            <person name="Zwiers L.-H."/>
            <person name="Turgeon B."/>
            <person name="Goodwin S."/>
            <person name="Spatafora J."/>
            <person name="Crous P."/>
            <person name="Grigoriev I."/>
        </authorList>
    </citation>
    <scope>NUCLEOTIDE SEQUENCE</scope>
    <source>
        <strain evidence="2">ATCC 36951</strain>
    </source>
</reference>
<proteinExistence type="predicted"/>
<accession>A0A6A6D4C1</accession>
<organism evidence="2 3">
    <name type="scientific">Zasmidium cellare ATCC 36951</name>
    <dbReference type="NCBI Taxonomy" id="1080233"/>
    <lineage>
        <taxon>Eukaryota</taxon>
        <taxon>Fungi</taxon>
        <taxon>Dikarya</taxon>
        <taxon>Ascomycota</taxon>
        <taxon>Pezizomycotina</taxon>
        <taxon>Dothideomycetes</taxon>
        <taxon>Dothideomycetidae</taxon>
        <taxon>Mycosphaerellales</taxon>
        <taxon>Mycosphaerellaceae</taxon>
        <taxon>Zasmidium</taxon>
    </lineage>
</organism>
<name>A0A6A6D4C1_ZASCE</name>
<evidence type="ECO:0000313" key="3">
    <source>
        <dbReference type="Proteomes" id="UP000799537"/>
    </source>
</evidence>
<dbReference type="GO" id="GO:0090173">
    <property type="term" value="P:regulation of synaptonemal complex assembly"/>
    <property type="evidence" value="ECO:0007669"/>
    <property type="project" value="InterPro"/>
</dbReference>